<accession>A0AA96VHQ2</accession>
<dbReference type="RefSeq" id="WP_105124185.1">
    <property type="nucleotide sequence ID" value="NZ_CP118734.1"/>
</dbReference>
<gene>
    <name evidence="2" type="ORF">PW220_06595</name>
</gene>
<protein>
    <submittedName>
        <fullName evidence="2">Uncharacterized protein</fullName>
    </submittedName>
</protein>
<evidence type="ECO:0000313" key="2">
    <source>
        <dbReference type="EMBL" id="WNY48398.1"/>
    </source>
</evidence>
<sequence length="257" mass="29673">MNKKWLLQFTTIFVFSFLLTACMVPESARTNEELYVREALEGRLGIEVVRVETASTYWSEAGHFETYVYVTDGRIWDLEDNQRKRLTYSNTGTESADELMWDLFGSELVNSRFEAGVYPVDEMIENLVAKEKQEEAQATLDDWYIYTISESNLDITHPKPSLVQRFSTLKEYLHYQDGTYSVASKDKKEVQELFRMLVEEEGLSFGIQLAVETVDVDATIEDYINLDYAATLPKGTQIQVQRGTRIGNKPIFEYIVE</sequence>
<proteinExistence type="predicted"/>
<keyword evidence="3" id="KW-1185">Reference proteome</keyword>
<feature type="signal peptide" evidence="1">
    <location>
        <begin position="1"/>
        <end position="21"/>
    </location>
</feature>
<evidence type="ECO:0000256" key="1">
    <source>
        <dbReference type="SAM" id="SignalP"/>
    </source>
</evidence>
<keyword evidence="1" id="KW-0732">Signal</keyword>
<name>A0AA96VHQ2_9STRE</name>
<dbReference type="PROSITE" id="PS51257">
    <property type="entry name" value="PROKAR_LIPOPROTEIN"/>
    <property type="match status" value="1"/>
</dbReference>
<dbReference type="EMBL" id="CP118734">
    <property type="protein sequence ID" value="WNY48398.1"/>
    <property type="molecule type" value="Genomic_DNA"/>
</dbReference>
<organism evidence="2 3">
    <name type="scientific">Streptococcus iners subsp. hyiners</name>
    <dbReference type="NCBI Taxonomy" id="3028083"/>
    <lineage>
        <taxon>Bacteria</taxon>
        <taxon>Bacillati</taxon>
        <taxon>Bacillota</taxon>
        <taxon>Bacilli</taxon>
        <taxon>Lactobacillales</taxon>
        <taxon>Streptococcaceae</taxon>
        <taxon>Streptococcus</taxon>
        <taxon>Streptococcus iners</taxon>
    </lineage>
</organism>
<evidence type="ECO:0000313" key="3">
    <source>
        <dbReference type="Proteomes" id="UP001301526"/>
    </source>
</evidence>
<reference evidence="2 3" key="1">
    <citation type="submission" date="2023-02" db="EMBL/GenBank/DDBJ databases">
        <title>Streptococcus sp. Genome Sequencing and Assembly.</title>
        <authorList>
            <person name="Shore S.M."/>
            <person name="Nicholson T.L."/>
        </authorList>
    </citation>
    <scope>NUCLEOTIDE SEQUENCE [LARGE SCALE GENOMIC DNA]</scope>
    <source>
        <strain evidence="2 3">29892</strain>
    </source>
</reference>
<dbReference type="AlphaFoldDB" id="A0AA96VHQ2"/>
<feature type="chain" id="PRO_5041690304" evidence="1">
    <location>
        <begin position="22"/>
        <end position="257"/>
    </location>
</feature>
<dbReference type="Proteomes" id="UP001301526">
    <property type="component" value="Chromosome"/>
</dbReference>